<evidence type="ECO:0000313" key="4">
    <source>
        <dbReference type="Proteomes" id="UP001596289"/>
    </source>
</evidence>
<dbReference type="InterPro" id="IPR000871">
    <property type="entry name" value="Beta-lactam_class-A"/>
</dbReference>
<feature type="region of interest" description="Disordered" evidence="1">
    <location>
        <begin position="31"/>
        <end position="66"/>
    </location>
</feature>
<dbReference type="InterPro" id="IPR045155">
    <property type="entry name" value="Beta-lactam_cat"/>
</dbReference>
<dbReference type="InterPro" id="IPR012338">
    <property type="entry name" value="Beta-lactam/transpept-like"/>
</dbReference>
<reference evidence="4" key="1">
    <citation type="journal article" date="2019" name="Int. J. Syst. Evol. Microbiol.">
        <title>The Global Catalogue of Microorganisms (GCM) 10K type strain sequencing project: providing services to taxonomists for standard genome sequencing and annotation.</title>
        <authorList>
            <consortium name="The Broad Institute Genomics Platform"/>
            <consortium name="The Broad Institute Genome Sequencing Center for Infectious Disease"/>
            <person name="Wu L."/>
            <person name="Ma J."/>
        </authorList>
    </citation>
    <scope>NUCLEOTIDE SEQUENCE [LARGE SCALE GENOMIC DNA]</scope>
    <source>
        <strain evidence="4">CCM 8904</strain>
    </source>
</reference>
<evidence type="ECO:0000256" key="1">
    <source>
        <dbReference type="SAM" id="MobiDB-lite"/>
    </source>
</evidence>
<feature type="domain" description="Beta-lactamase class A catalytic" evidence="2">
    <location>
        <begin position="86"/>
        <end position="285"/>
    </location>
</feature>
<name>A0ABW1RCJ6_9LACO</name>
<dbReference type="EMBL" id="JBHSSL010000018">
    <property type="protein sequence ID" value="MFC6169354.1"/>
    <property type="molecule type" value="Genomic_DNA"/>
</dbReference>
<sequence length="305" mass="32694">MNWKKVSIIGVVVLAAAALYGGYHQHQQTTAQRTQQTTSTAAVASSSSATSAAESSQAQASSSQHNQRSQAVQAILDQYRTQQNVGVVYTDLATNDTAAVNGGQAFYAASVAKLPVVAYVQHAIMTGKISWTTSFTYADAANALPNAMVSGGTGTLQNEAHQGKAYTVEDLTQRAIEQSDNQASNQLLYHVARANEQDFETYLQSAIGTKTYSKTMSALQANQIIIKLWRQNQKASAWLEHTDWAQDKIGALPVTVAHKIGINGAANNDTAIVLSPHEFTLTIMTTGWSDAQIADLAQQIYAVAK</sequence>
<dbReference type="GO" id="GO:0016787">
    <property type="term" value="F:hydrolase activity"/>
    <property type="evidence" value="ECO:0007669"/>
    <property type="project" value="UniProtKB-KW"/>
</dbReference>
<dbReference type="Proteomes" id="UP001596289">
    <property type="component" value="Unassembled WGS sequence"/>
</dbReference>
<dbReference type="Pfam" id="PF13354">
    <property type="entry name" value="Beta-lactamase2"/>
    <property type="match status" value="1"/>
</dbReference>
<organism evidence="3 4">
    <name type="scientific">Loigolactobacillus jiayinensis</name>
    <dbReference type="NCBI Taxonomy" id="2486016"/>
    <lineage>
        <taxon>Bacteria</taxon>
        <taxon>Bacillati</taxon>
        <taxon>Bacillota</taxon>
        <taxon>Bacilli</taxon>
        <taxon>Lactobacillales</taxon>
        <taxon>Lactobacillaceae</taxon>
        <taxon>Loigolactobacillus</taxon>
    </lineage>
</organism>
<dbReference type="PANTHER" id="PTHR35333">
    <property type="entry name" value="BETA-LACTAMASE"/>
    <property type="match status" value="1"/>
</dbReference>
<evidence type="ECO:0000259" key="2">
    <source>
        <dbReference type="Pfam" id="PF13354"/>
    </source>
</evidence>
<protein>
    <submittedName>
        <fullName evidence="3">Serine hydrolase</fullName>
    </submittedName>
</protein>
<keyword evidence="3" id="KW-0378">Hydrolase</keyword>
<gene>
    <name evidence="3" type="ORF">ACFQGP_02035</name>
</gene>
<evidence type="ECO:0000313" key="3">
    <source>
        <dbReference type="EMBL" id="MFC6169354.1"/>
    </source>
</evidence>
<accession>A0ABW1RCJ6</accession>
<comment type="caution">
    <text evidence="3">The sequence shown here is derived from an EMBL/GenBank/DDBJ whole genome shotgun (WGS) entry which is preliminary data.</text>
</comment>
<dbReference type="Gene3D" id="3.40.710.10">
    <property type="entry name" value="DD-peptidase/beta-lactamase superfamily"/>
    <property type="match status" value="1"/>
</dbReference>
<keyword evidence="4" id="KW-1185">Reference proteome</keyword>
<dbReference type="SUPFAM" id="SSF56601">
    <property type="entry name" value="beta-lactamase/transpeptidase-like"/>
    <property type="match status" value="1"/>
</dbReference>
<proteinExistence type="predicted"/>
<dbReference type="RefSeq" id="WP_125553110.1">
    <property type="nucleotide sequence ID" value="NZ_JBHSSL010000018.1"/>
</dbReference>
<dbReference type="PANTHER" id="PTHR35333:SF3">
    <property type="entry name" value="BETA-LACTAMASE-TYPE TRANSPEPTIDASE FOLD CONTAINING PROTEIN"/>
    <property type="match status" value="1"/>
</dbReference>